<dbReference type="GO" id="GO:0004252">
    <property type="term" value="F:serine-type endopeptidase activity"/>
    <property type="evidence" value="ECO:0007669"/>
    <property type="project" value="UniProtKB-EC"/>
</dbReference>
<dbReference type="FunFam" id="2.40.10.10:FF:000047">
    <property type="entry name" value="Trypsin eta"/>
    <property type="match status" value="1"/>
</dbReference>
<sequence length="355" mass="38916">MWQKLFFVWIIVLIFNISAEEVGDTCVPNNELVDGVCTVVTDCEVAVSALRKQNYHTFQRCGFSGDDEVVCCPRTTEKFGTGADKGKINERKAEQECKKFNKTLVPLNLHIIEGEVASLGEFPHMVALGFDRGNGYQFDCGGALISASYVLTAAHCIINLERVEPTIIRAGVVQLGGNTFDDKTDYRIAQSYVYPNYSRSLKYHDIALLRLQRPVEISSTLNAACLYTSDADPDAPVTVTGWGRTSTTQNLKSDILLKATISSVSRNQCAPHYNAWRKLPRGIIPEQLCAVDPDGNSDACQGDSGGPLQVSTSEDSRYSVVGVTSFGSGCGSATPGVYTRVSRYLDWIENIVWPN</sequence>
<reference evidence="12" key="1">
    <citation type="submission" date="2021-12" db="EMBL/GenBank/DDBJ databases">
        <authorList>
            <person name="King R."/>
        </authorList>
    </citation>
    <scope>NUCLEOTIDE SEQUENCE</scope>
</reference>
<evidence type="ECO:0000256" key="1">
    <source>
        <dbReference type="ARBA" id="ARBA00004613"/>
    </source>
</evidence>
<dbReference type="PRINTS" id="PR00722">
    <property type="entry name" value="CHYMOTRYPSIN"/>
</dbReference>
<keyword evidence="3 9" id="KW-0645">Protease</keyword>
<keyword evidence="10" id="KW-0732">Signal</keyword>
<dbReference type="InterPro" id="IPR038565">
    <property type="entry name" value="CLIP_sf"/>
</dbReference>
<dbReference type="GO" id="GO:0005576">
    <property type="term" value="C:extracellular region"/>
    <property type="evidence" value="ECO:0007669"/>
    <property type="project" value="UniProtKB-SubCell"/>
</dbReference>
<evidence type="ECO:0000313" key="12">
    <source>
        <dbReference type="EMBL" id="CAG9786651.1"/>
    </source>
</evidence>
<keyword evidence="5 9" id="KW-0720">Serine protease</keyword>
<evidence type="ECO:0000256" key="5">
    <source>
        <dbReference type="ARBA" id="ARBA00022825"/>
    </source>
</evidence>
<gene>
    <name evidence="12" type="ORF">DIATSA_LOCUS4592</name>
</gene>
<feature type="signal peptide" evidence="10">
    <location>
        <begin position="1"/>
        <end position="19"/>
    </location>
</feature>
<dbReference type="Gene3D" id="3.30.1640.30">
    <property type="match status" value="1"/>
</dbReference>
<reference evidence="12" key="2">
    <citation type="submission" date="2022-10" db="EMBL/GenBank/DDBJ databases">
        <authorList>
            <consortium name="ENA_rothamsted_submissions"/>
            <consortium name="culmorum"/>
            <person name="King R."/>
        </authorList>
    </citation>
    <scope>NUCLEOTIDE SEQUENCE</scope>
</reference>
<dbReference type="Gene3D" id="2.40.10.10">
    <property type="entry name" value="Trypsin-like serine proteases"/>
    <property type="match status" value="2"/>
</dbReference>
<dbReference type="PANTHER" id="PTHR24252:SF7">
    <property type="entry name" value="HYALIN"/>
    <property type="match status" value="1"/>
</dbReference>
<feature type="chain" id="PRO_5040376360" description="trypsin" evidence="10">
    <location>
        <begin position="20"/>
        <end position="355"/>
    </location>
</feature>
<evidence type="ECO:0000256" key="7">
    <source>
        <dbReference type="ARBA" id="ARBA00036320"/>
    </source>
</evidence>
<evidence type="ECO:0000313" key="13">
    <source>
        <dbReference type="Proteomes" id="UP001153714"/>
    </source>
</evidence>
<evidence type="ECO:0000256" key="10">
    <source>
        <dbReference type="SAM" id="SignalP"/>
    </source>
</evidence>
<evidence type="ECO:0000256" key="9">
    <source>
        <dbReference type="RuleBase" id="RU363034"/>
    </source>
</evidence>
<accession>A0A9N9W9Z2</accession>
<dbReference type="OrthoDB" id="6357057at2759"/>
<dbReference type="AlphaFoldDB" id="A0A9N9W9Z2"/>
<evidence type="ECO:0000256" key="6">
    <source>
        <dbReference type="ARBA" id="ARBA00023157"/>
    </source>
</evidence>
<dbReference type="InterPro" id="IPR018114">
    <property type="entry name" value="TRYPSIN_HIS"/>
</dbReference>
<evidence type="ECO:0000259" key="11">
    <source>
        <dbReference type="PROSITE" id="PS50240"/>
    </source>
</evidence>
<dbReference type="InterPro" id="IPR001254">
    <property type="entry name" value="Trypsin_dom"/>
</dbReference>
<dbReference type="GO" id="GO:0016485">
    <property type="term" value="P:protein processing"/>
    <property type="evidence" value="ECO:0007669"/>
    <property type="project" value="UniProtKB-ARBA"/>
</dbReference>
<evidence type="ECO:0000256" key="2">
    <source>
        <dbReference type="ARBA" id="ARBA00022525"/>
    </source>
</evidence>
<proteinExistence type="predicted"/>
<dbReference type="PROSITE" id="PS00134">
    <property type="entry name" value="TRYPSIN_HIS"/>
    <property type="match status" value="1"/>
</dbReference>
<dbReference type="EC" id="3.4.21.4" evidence="8"/>
<evidence type="ECO:0000256" key="8">
    <source>
        <dbReference type="ARBA" id="ARBA00038868"/>
    </source>
</evidence>
<dbReference type="Pfam" id="PF00089">
    <property type="entry name" value="Trypsin"/>
    <property type="match status" value="1"/>
</dbReference>
<keyword evidence="2" id="KW-0964">Secreted</keyword>
<keyword evidence="4 9" id="KW-0378">Hydrolase</keyword>
<comment type="subcellular location">
    <subcellularLocation>
        <location evidence="1">Secreted</location>
    </subcellularLocation>
</comment>
<protein>
    <recommendedName>
        <fullName evidence="8">trypsin</fullName>
        <ecNumber evidence="8">3.4.21.4</ecNumber>
    </recommendedName>
</protein>
<keyword evidence="13" id="KW-1185">Reference proteome</keyword>
<dbReference type="InterPro" id="IPR043504">
    <property type="entry name" value="Peptidase_S1_PA_chymotrypsin"/>
</dbReference>
<dbReference type="CDD" id="cd00190">
    <property type="entry name" value="Tryp_SPc"/>
    <property type="match status" value="1"/>
</dbReference>
<evidence type="ECO:0000256" key="4">
    <source>
        <dbReference type="ARBA" id="ARBA00022801"/>
    </source>
</evidence>
<name>A0A9N9W9Z2_9NEOP</name>
<dbReference type="PROSITE" id="PS00135">
    <property type="entry name" value="TRYPSIN_SER"/>
    <property type="match status" value="1"/>
</dbReference>
<evidence type="ECO:0000256" key="3">
    <source>
        <dbReference type="ARBA" id="ARBA00022670"/>
    </source>
</evidence>
<dbReference type="InterPro" id="IPR009003">
    <property type="entry name" value="Peptidase_S1_PA"/>
</dbReference>
<dbReference type="PROSITE" id="PS50240">
    <property type="entry name" value="TRYPSIN_DOM"/>
    <property type="match status" value="1"/>
</dbReference>
<dbReference type="InterPro" id="IPR001314">
    <property type="entry name" value="Peptidase_S1A"/>
</dbReference>
<dbReference type="SUPFAM" id="SSF50494">
    <property type="entry name" value="Trypsin-like serine proteases"/>
    <property type="match status" value="1"/>
</dbReference>
<dbReference type="PANTHER" id="PTHR24252">
    <property type="entry name" value="ACROSIN-RELATED"/>
    <property type="match status" value="1"/>
</dbReference>
<feature type="domain" description="Peptidase S1" evidence="11">
    <location>
        <begin position="111"/>
        <end position="353"/>
    </location>
</feature>
<dbReference type="SMART" id="SM00020">
    <property type="entry name" value="Tryp_SPc"/>
    <property type="match status" value="1"/>
</dbReference>
<organism evidence="12 13">
    <name type="scientific">Diatraea saccharalis</name>
    <name type="common">sugarcane borer</name>
    <dbReference type="NCBI Taxonomy" id="40085"/>
    <lineage>
        <taxon>Eukaryota</taxon>
        <taxon>Metazoa</taxon>
        <taxon>Ecdysozoa</taxon>
        <taxon>Arthropoda</taxon>
        <taxon>Hexapoda</taxon>
        <taxon>Insecta</taxon>
        <taxon>Pterygota</taxon>
        <taxon>Neoptera</taxon>
        <taxon>Endopterygota</taxon>
        <taxon>Lepidoptera</taxon>
        <taxon>Glossata</taxon>
        <taxon>Ditrysia</taxon>
        <taxon>Pyraloidea</taxon>
        <taxon>Crambidae</taxon>
        <taxon>Crambinae</taxon>
        <taxon>Diatraea</taxon>
    </lineage>
</organism>
<dbReference type="EMBL" id="OU893347">
    <property type="protein sequence ID" value="CAG9786651.1"/>
    <property type="molecule type" value="Genomic_DNA"/>
</dbReference>
<dbReference type="Proteomes" id="UP001153714">
    <property type="component" value="Chromosome 16"/>
</dbReference>
<comment type="catalytic activity">
    <reaction evidence="7">
        <text>Preferential cleavage: Arg-|-Xaa, Lys-|-Xaa.</text>
        <dbReference type="EC" id="3.4.21.4"/>
    </reaction>
</comment>
<dbReference type="InterPro" id="IPR033116">
    <property type="entry name" value="TRYPSIN_SER"/>
</dbReference>
<keyword evidence="6" id="KW-1015">Disulfide bond</keyword>